<feature type="compositionally biased region" description="Basic and acidic residues" evidence="3">
    <location>
        <begin position="464"/>
        <end position="480"/>
    </location>
</feature>
<gene>
    <name evidence="4" type="ORF">POSPLADRAFT_1043402</name>
</gene>
<dbReference type="EMBL" id="KZ110592">
    <property type="protein sequence ID" value="OSX65813.1"/>
    <property type="molecule type" value="Genomic_DNA"/>
</dbReference>
<dbReference type="PANTHER" id="PTHR12758:SF19">
    <property type="entry name" value="APOPTOSIS INHIBITOR 5"/>
    <property type="match status" value="1"/>
</dbReference>
<dbReference type="GO" id="GO:0005634">
    <property type="term" value="C:nucleus"/>
    <property type="evidence" value="ECO:0007669"/>
    <property type="project" value="TreeGrafter"/>
</dbReference>
<dbReference type="Gene3D" id="1.25.10.10">
    <property type="entry name" value="Leucine-rich Repeat Variant"/>
    <property type="match status" value="1"/>
</dbReference>
<feature type="compositionally biased region" description="Low complexity" evidence="3">
    <location>
        <begin position="434"/>
        <end position="463"/>
    </location>
</feature>
<reference evidence="4 5" key="1">
    <citation type="submission" date="2017-04" db="EMBL/GenBank/DDBJ databases">
        <title>Genome Sequence of the Model Brown-Rot Fungus Postia placenta SB12.</title>
        <authorList>
            <consortium name="DOE Joint Genome Institute"/>
            <person name="Gaskell J."/>
            <person name="Kersten P."/>
            <person name="Larrondo L.F."/>
            <person name="Canessa P."/>
            <person name="Martinez D."/>
            <person name="Hibbett D."/>
            <person name="Schmoll M."/>
            <person name="Kubicek C.P."/>
            <person name="Martinez A.T."/>
            <person name="Yadav J."/>
            <person name="Master E."/>
            <person name="Magnuson J.K."/>
            <person name="James T."/>
            <person name="Yaver D."/>
            <person name="Berka R."/>
            <person name="Labutti K."/>
            <person name="Lipzen A."/>
            <person name="Aerts A."/>
            <person name="Barry K."/>
            <person name="Henrissat B."/>
            <person name="Blanchette R."/>
            <person name="Grigoriev I."/>
            <person name="Cullen D."/>
        </authorList>
    </citation>
    <scope>NUCLEOTIDE SEQUENCE [LARGE SCALE GENOMIC DNA]</scope>
    <source>
        <strain evidence="4 5">MAD-698-R-SB12</strain>
    </source>
</reference>
<dbReference type="PANTHER" id="PTHR12758">
    <property type="entry name" value="APOPTOSIS INHIBITOR 5-RELATED"/>
    <property type="match status" value="1"/>
</dbReference>
<feature type="region of interest" description="Disordered" evidence="3">
    <location>
        <begin position="434"/>
        <end position="559"/>
    </location>
</feature>
<evidence type="ECO:0000313" key="5">
    <source>
        <dbReference type="Proteomes" id="UP000194127"/>
    </source>
</evidence>
<organism evidence="4 5">
    <name type="scientific">Postia placenta MAD-698-R-SB12</name>
    <dbReference type="NCBI Taxonomy" id="670580"/>
    <lineage>
        <taxon>Eukaryota</taxon>
        <taxon>Fungi</taxon>
        <taxon>Dikarya</taxon>
        <taxon>Basidiomycota</taxon>
        <taxon>Agaricomycotina</taxon>
        <taxon>Agaricomycetes</taxon>
        <taxon>Polyporales</taxon>
        <taxon>Adustoporiaceae</taxon>
        <taxon>Rhodonia</taxon>
    </lineage>
</organism>
<dbReference type="GO" id="GO:0006915">
    <property type="term" value="P:apoptotic process"/>
    <property type="evidence" value="ECO:0007669"/>
    <property type="project" value="UniProtKB-KW"/>
</dbReference>
<dbReference type="Proteomes" id="UP000194127">
    <property type="component" value="Unassembled WGS sequence"/>
</dbReference>
<dbReference type="GeneID" id="36323252"/>
<evidence type="ECO:0000256" key="2">
    <source>
        <dbReference type="ARBA" id="ARBA00022703"/>
    </source>
</evidence>
<dbReference type="InterPro" id="IPR008383">
    <property type="entry name" value="API5"/>
</dbReference>
<feature type="compositionally biased region" description="Polar residues" evidence="3">
    <location>
        <begin position="512"/>
        <end position="531"/>
    </location>
</feature>
<evidence type="ECO:0000256" key="3">
    <source>
        <dbReference type="SAM" id="MobiDB-lite"/>
    </source>
</evidence>
<dbReference type="InterPro" id="IPR016024">
    <property type="entry name" value="ARM-type_fold"/>
</dbReference>
<dbReference type="GO" id="GO:0043066">
    <property type="term" value="P:negative regulation of apoptotic process"/>
    <property type="evidence" value="ECO:0007669"/>
    <property type="project" value="TreeGrafter"/>
</dbReference>
<accession>A0A1X6NBQ4</accession>
<feature type="compositionally biased region" description="Low complexity" evidence="3">
    <location>
        <begin position="484"/>
        <end position="495"/>
    </location>
</feature>
<keyword evidence="2" id="KW-0053">Apoptosis</keyword>
<dbReference type="STRING" id="670580.A0A1X6NBQ4"/>
<dbReference type="InterPro" id="IPR011989">
    <property type="entry name" value="ARM-like"/>
</dbReference>
<dbReference type="SUPFAM" id="SSF48371">
    <property type="entry name" value="ARM repeat"/>
    <property type="match status" value="1"/>
</dbReference>
<evidence type="ECO:0008006" key="6">
    <source>
        <dbReference type="Google" id="ProtNLM"/>
    </source>
</evidence>
<dbReference type="AlphaFoldDB" id="A0A1X6NBQ4"/>
<dbReference type="GO" id="GO:0003723">
    <property type="term" value="F:RNA binding"/>
    <property type="evidence" value="ECO:0007669"/>
    <property type="project" value="TreeGrafter"/>
</dbReference>
<dbReference type="OrthoDB" id="19224at2759"/>
<evidence type="ECO:0000256" key="1">
    <source>
        <dbReference type="ARBA" id="ARBA00009515"/>
    </source>
</evidence>
<name>A0A1X6NBQ4_9APHY</name>
<dbReference type="Pfam" id="PF05918">
    <property type="entry name" value="API5"/>
    <property type="match status" value="1"/>
</dbReference>
<proteinExistence type="inferred from homology"/>
<evidence type="ECO:0000313" key="4">
    <source>
        <dbReference type="EMBL" id="OSX65813.1"/>
    </source>
</evidence>
<protein>
    <recommendedName>
        <fullName evidence="6">ARM repeat-containing protein</fullName>
    </recommendedName>
</protein>
<comment type="similarity">
    <text evidence="1">Belongs to the API5 family.</text>
</comment>
<sequence>MTTKSLEDQEREIKDVLRKAERYPIRTSAARKEVLKRLIDLAHSPHPKLKMIAANNLKSFIKDFPDLEDEAINAVYDLCEDPVTKVRITGYAAIVDVSREQLKWVKRNADVLVQLLQSDEPEEVLVVKRSLSQHLDMDPAVTLGVLCDQVVPSDEPMDEEELAIRNRLRSLVLAFITGEAKRAIVERHTSIPGSAAEETLVGGMLKAVGKLPPSEIDVIVKEILMSLPSFKPSSPRGRELLDLLLERARASLKAELPSGGERSSMQQTRHYLSLASHIVIEKRVTQPAPLLRFYFTSLSSKITLLRLDEDAQIFVLSQIADLINSYEERSSQGTGQSPTEDALLRKQIPDVCISRGSNVGAKTVASLPRILASLSTSKHASSDSHKDDYKWTVPSHMATILQHIQSLATAQGQTSKVDNLEDIQNLIRSLLSSAKPPAPAASTSAAPSTTDLSKATSGSTSTSKSERRIMNVKRKYEDRPAAPTPTTAAPPNGTPLTSAVTRPQPPRINAVQPRQQLTIMGTADSTQNGRTAPSDDQYRTAKRAKKGGGPGETGDTPSLLSRLAATSSNGGHAMQASGSIPARWRVEPAPITFNTAQSRPQNALNAPMGGYSIKGAARRSSPVADSQASGTSLLDRLQDSSLDEAIVLEWQDNLWVPMLDYPVISFGAGIDKQSLKFLCRLPDDTKSIL</sequence>
<keyword evidence="5" id="KW-1185">Reference proteome</keyword>
<dbReference type="RefSeq" id="XP_024342607.1">
    <property type="nucleotide sequence ID" value="XM_024478302.1"/>
</dbReference>